<dbReference type="PROSITE" id="PS00455">
    <property type="entry name" value="AMP_BINDING"/>
    <property type="match status" value="1"/>
</dbReference>
<organism evidence="8 9">
    <name type="scientific">Anthostomella pinea</name>
    <dbReference type="NCBI Taxonomy" id="933095"/>
    <lineage>
        <taxon>Eukaryota</taxon>
        <taxon>Fungi</taxon>
        <taxon>Dikarya</taxon>
        <taxon>Ascomycota</taxon>
        <taxon>Pezizomycotina</taxon>
        <taxon>Sordariomycetes</taxon>
        <taxon>Xylariomycetidae</taxon>
        <taxon>Xylariales</taxon>
        <taxon>Xylariaceae</taxon>
        <taxon>Anthostomella</taxon>
    </lineage>
</organism>
<reference evidence="8" key="1">
    <citation type="submission" date="2023-10" db="EMBL/GenBank/DDBJ databases">
        <authorList>
            <person name="Hackl T."/>
        </authorList>
    </citation>
    <scope>NUCLEOTIDE SEQUENCE</scope>
</reference>
<keyword evidence="9" id="KW-1185">Reference proteome</keyword>
<evidence type="ECO:0000256" key="6">
    <source>
        <dbReference type="SAM" id="MobiDB-lite"/>
    </source>
</evidence>
<comment type="similarity">
    <text evidence="1">Belongs to the ATP-dependent AMP-binding enzyme family.</text>
</comment>
<protein>
    <submittedName>
        <fullName evidence="8">Uu.00g018460.m01.CDS01</fullName>
    </submittedName>
</protein>
<dbReference type="EMBL" id="CAUWAG010000020">
    <property type="protein sequence ID" value="CAJ2513727.1"/>
    <property type="molecule type" value="Genomic_DNA"/>
</dbReference>
<evidence type="ECO:0000256" key="4">
    <source>
        <dbReference type="ARBA" id="ARBA00022840"/>
    </source>
</evidence>
<name>A0AAI8YNG9_9PEZI</name>
<dbReference type="GO" id="GO:0004467">
    <property type="term" value="F:long-chain fatty acid-CoA ligase activity"/>
    <property type="evidence" value="ECO:0007669"/>
    <property type="project" value="UniProtKB-EC"/>
</dbReference>
<evidence type="ECO:0000313" key="8">
    <source>
        <dbReference type="EMBL" id="CAJ2513727.1"/>
    </source>
</evidence>
<evidence type="ECO:0000259" key="7">
    <source>
        <dbReference type="Pfam" id="PF00501"/>
    </source>
</evidence>
<dbReference type="InterPro" id="IPR020845">
    <property type="entry name" value="AMP-binding_CS"/>
</dbReference>
<dbReference type="PANTHER" id="PTHR43272">
    <property type="entry name" value="LONG-CHAIN-FATTY-ACID--COA LIGASE"/>
    <property type="match status" value="1"/>
</dbReference>
<dbReference type="InterPro" id="IPR000873">
    <property type="entry name" value="AMP-dep_synth/lig_dom"/>
</dbReference>
<feature type="domain" description="AMP-dependent synthetase/ligase" evidence="7">
    <location>
        <begin position="107"/>
        <end position="525"/>
    </location>
</feature>
<feature type="region of interest" description="Disordered" evidence="6">
    <location>
        <begin position="1"/>
        <end position="44"/>
    </location>
</feature>
<dbReference type="GO" id="GO:0005524">
    <property type="term" value="F:ATP binding"/>
    <property type="evidence" value="ECO:0007669"/>
    <property type="project" value="UniProtKB-KW"/>
</dbReference>
<evidence type="ECO:0000256" key="5">
    <source>
        <dbReference type="ARBA" id="ARBA00036813"/>
    </source>
</evidence>
<comment type="caution">
    <text evidence="8">The sequence shown here is derived from an EMBL/GenBank/DDBJ whole genome shotgun (WGS) entry which is preliminary data.</text>
</comment>
<dbReference type="GO" id="GO:0005886">
    <property type="term" value="C:plasma membrane"/>
    <property type="evidence" value="ECO:0007669"/>
    <property type="project" value="TreeGrafter"/>
</dbReference>
<dbReference type="PANTHER" id="PTHR43272:SF83">
    <property type="entry name" value="ACYL-COA SYNTHETASE LONG-CHAIN, ISOFORM J"/>
    <property type="match status" value="1"/>
</dbReference>
<accession>A0AAI8YNG9</accession>
<dbReference type="GO" id="GO:0005783">
    <property type="term" value="C:endoplasmic reticulum"/>
    <property type="evidence" value="ECO:0007669"/>
    <property type="project" value="TreeGrafter"/>
</dbReference>
<keyword evidence="3" id="KW-0547">Nucleotide-binding</keyword>
<dbReference type="Proteomes" id="UP001295740">
    <property type="component" value="Unassembled WGS sequence"/>
</dbReference>
<dbReference type="InterPro" id="IPR042099">
    <property type="entry name" value="ANL_N_sf"/>
</dbReference>
<dbReference type="SUPFAM" id="SSF56801">
    <property type="entry name" value="Acetyl-CoA synthetase-like"/>
    <property type="match status" value="1"/>
</dbReference>
<dbReference type="GO" id="GO:0035336">
    <property type="term" value="P:long-chain fatty-acyl-CoA metabolic process"/>
    <property type="evidence" value="ECO:0007669"/>
    <property type="project" value="TreeGrafter"/>
</dbReference>
<evidence type="ECO:0000256" key="2">
    <source>
        <dbReference type="ARBA" id="ARBA00022598"/>
    </source>
</evidence>
<keyword evidence="4" id="KW-0067">ATP-binding</keyword>
<keyword evidence="2" id="KW-0436">Ligase</keyword>
<dbReference type="Gene3D" id="3.40.50.12780">
    <property type="entry name" value="N-terminal domain of ligase-like"/>
    <property type="match status" value="1"/>
</dbReference>
<comment type="catalytic activity">
    <reaction evidence="5">
        <text>a long-chain fatty acid + ATP + CoA = a long-chain fatty acyl-CoA + AMP + diphosphate</text>
        <dbReference type="Rhea" id="RHEA:15421"/>
        <dbReference type="ChEBI" id="CHEBI:30616"/>
        <dbReference type="ChEBI" id="CHEBI:33019"/>
        <dbReference type="ChEBI" id="CHEBI:57287"/>
        <dbReference type="ChEBI" id="CHEBI:57560"/>
        <dbReference type="ChEBI" id="CHEBI:83139"/>
        <dbReference type="ChEBI" id="CHEBI:456215"/>
        <dbReference type="EC" id="6.2.1.3"/>
    </reaction>
</comment>
<dbReference type="GO" id="GO:0005811">
    <property type="term" value="C:lipid droplet"/>
    <property type="evidence" value="ECO:0007669"/>
    <property type="project" value="TreeGrafter"/>
</dbReference>
<evidence type="ECO:0000256" key="1">
    <source>
        <dbReference type="ARBA" id="ARBA00006432"/>
    </source>
</evidence>
<sequence length="702" mass="76526">MTNEWRESKLRTEVLQPKASAKTPYSIESPGAKPVEGETIPRRHPLTANGLITTPANNITTTYELLRVSVAKFGNAKALGSRRLVRTHQETKKVKKMVDGKEQQVDKAWTFFELSPYEYLTYNDYERLVLNVGFGLRKLGMAKGDRIHIFAATSANWLATSHAAASQSMPIVTAYDTLGEEGLRHSMVATGAKAIFLDPHLLPTLGNVLKDASEVRYVIWNNQNQVKQEHIDKLKSAYSHVTVMSFKELEKLGKDNPTDPVPPTPEDLCCIMYTSGSTGTPKGVPLKHKNLVAAVAGVSVVVQPFIGPGDSVLTYLPLAHILELVFENASLYWGANMGYGNPKTLSDTSVRNCAGDIREFKPSVLVGVPAVWESVKKGITGKVAAGGPVLQNMFWGALGLKSRLLSMGLPGSGLLDHVVFKKIKEATGGRLKLCLNGGGPVARDTQEFISMAIAPMIIGYGLTETSAMGALMSPHEWSSETLGAMPASIEVKLVDFPDAGYYATNKPNPQGEIWIRGAGVMDEYYQNEKETRENMSDGWFKSGDIGEFDANGHIKIIDRKKNLVKTLNGEYIALEKLESIYRSARVVNNICVYADQSKAKPIAIIVPAEPALKKLAEENGIQGSSLEELVHNKKLNGIVLKELQNAGRAGGLSGIEIIEGVALSDEEWTPQNGLVTAAQKLNRKVILDKYKSEVDEAYSSSS</sequence>
<dbReference type="AlphaFoldDB" id="A0AAI8YNG9"/>
<evidence type="ECO:0000256" key="3">
    <source>
        <dbReference type="ARBA" id="ARBA00022741"/>
    </source>
</evidence>
<dbReference type="Pfam" id="PF00501">
    <property type="entry name" value="AMP-binding"/>
    <property type="match status" value="1"/>
</dbReference>
<gene>
    <name evidence="8" type="ORF">KHLLAP_LOCUS14195</name>
</gene>
<feature type="compositionally biased region" description="Basic and acidic residues" evidence="6">
    <location>
        <begin position="1"/>
        <end position="12"/>
    </location>
</feature>
<evidence type="ECO:0000313" key="9">
    <source>
        <dbReference type="Proteomes" id="UP001295740"/>
    </source>
</evidence>
<proteinExistence type="inferred from homology"/>